<feature type="signal peptide" evidence="2">
    <location>
        <begin position="1"/>
        <end position="28"/>
    </location>
</feature>
<dbReference type="AlphaFoldDB" id="A0A1M6JHE3"/>
<proteinExistence type="predicted"/>
<dbReference type="InterPro" id="IPR035940">
    <property type="entry name" value="CAP_sf"/>
</dbReference>
<reference evidence="4 5" key="1">
    <citation type="submission" date="2016-11" db="EMBL/GenBank/DDBJ databases">
        <authorList>
            <person name="Jaros S."/>
            <person name="Januszkiewicz K."/>
            <person name="Wedrychowicz H."/>
        </authorList>
    </citation>
    <scope>NUCLEOTIDE SEQUENCE [LARGE SCALE GENOMIC DNA]</scope>
    <source>
        <strain evidence="4 5">DSM 12906</strain>
    </source>
</reference>
<accession>A0A1M6JHE3</accession>
<dbReference type="OrthoDB" id="68195at2"/>
<evidence type="ECO:0000256" key="2">
    <source>
        <dbReference type="SAM" id="SignalP"/>
    </source>
</evidence>
<dbReference type="InterPro" id="IPR014044">
    <property type="entry name" value="CAP_dom"/>
</dbReference>
<name>A0A1M6JHE3_9ACTN</name>
<keyword evidence="2" id="KW-0732">Signal</keyword>
<dbReference type="STRING" id="1123357.SAMN02745244_02563"/>
<dbReference type="CDD" id="cd05379">
    <property type="entry name" value="CAP_bacterial"/>
    <property type="match status" value="1"/>
</dbReference>
<feature type="domain" description="SCP" evidence="3">
    <location>
        <begin position="227"/>
        <end position="315"/>
    </location>
</feature>
<sequence length="331" mass="35513">MSRRILAAFTAALTLAAGALVATAPSAAADVYTEPGYHVVNGREWRTTCEPYSQTKRCRTEIKASTVIRTGARYVQTTGWVFNNLTYLPSDARLWAGNPLARTGQWTASDGRLWRTECNTPATGRNGCRSYSMVDVVAAVRSTRGTSFVKQRQWVLNNIVQFTTPTSAVTPTPKPTPTPTPTPTPVGPYDARVGIDDQDTFAKSLVEWTNKARIEDGVKVGYGNDGKAVAYDPTLNAEALKCAQSNLAHGSLDHSLPGCVAGDGVYGENLAGTTIGRPVSVLVDGWMKSPGHYSLMTSALNVGFGGAYACDAEWCVAVIKAEHDWSLYPGN</sequence>
<dbReference type="Gene3D" id="3.40.33.10">
    <property type="entry name" value="CAP"/>
    <property type="match status" value="1"/>
</dbReference>
<organism evidence="4 5">
    <name type="scientific">Tessaracoccus bendigoensis DSM 12906</name>
    <dbReference type="NCBI Taxonomy" id="1123357"/>
    <lineage>
        <taxon>Bacteria</taxon>
        <taxon>Bacillati</taxon>
        <taxon>Actinomycetota</taxon>
        <taxon>Actinomycetes</taxon>
        <taxon>Propionibacteriales</taxon>
        <taxon>Propionibacteriaceae</taxon>
        <taxon>Tessaracoccus</taxon>
    </lineage>
</organism>
<dbReference type="Proteomes" id="UP000184512">
    <property type="component" value="Unassembled WGS sequence"/>
</dbReference>
<evidence type="ECO:0000313" key="5">
    <source>
        <dbReference type="Proteomes" id="UP000184512"/>
    </source>
</evidence>
<evidence type="ECO:0000259" key="3">
    <source>
        <dbReference type="Pfam" id="PF00188"/>
    </source>
</evidence>
<dbReference type="Pfam" id="PF00188">
    <property type="entry name" value="CAP"/>
    <property type="match status" value="1"/>
</dbReference>
<dbReference type="EMBL" id="FQZG01000050">
    <property type="protein sequence ID" value="SHJ46080.1"/>
    <property type="molecule type" value="Genomic_DNA"/>
</dbReference>
<gene>
    <name evidence="4" type="ORF">SAMN02745244_02563</name>
</gene>
<protein>
    <submittedName>
        <fullName evidence="4">Uncharacterized conserved protein YkwD, contains CAP (CSP/antigen 5/PR1) domain</fullName>
    </submittedName>
</protein>
<dbReference type="RefSeq" id="WP_073188917.1">
    <property type="nucleotide sequence ID" value="NZ_FQZG01000050.1"/>
</dbReference>
<feature type="compositionally biased region" description="Pro residues" evidence="1">
    <location>
        <begin position="172"/>
        <end position="186"/>
    </location>
</feature>
<dbReference type="SUPFAM" id="SSF55797">
    <property type="entry name" value="PR-1-like"/>
    <property type="match status" value="1"/>
</dbReference>
<keyword evidence="5" id="KW-1185">Reference proteome</keyword>
<evidence type="ECO:0000313" key="4">
    <source>
        <dbReference type="EMBL" id="SHJ46080.1"/>
    </source>
</evidence>
<feature type="chain" id="PRO_5013359610" evidence="2">
    <location>
        <begin position="29"/>
        <end position="331"/>
    </location>
</feature>
<feature type="region of interest" description="Disordered" evidence="1">
    <location>
        <begin position="166"/>
        <end position="186"/>
    </location>
</feature>
<evidence type="ECO:0000256" key="1">
    <source>
        <dbReference type="SAM" id="MobiDB-lite"/>
    </source>
</evidence>